<feature type="transmembrane region" description="Helical" evidence="9">
    <location>
        <begin position="117"/>
        <end position="137"/>
    </location>
</feature>
<feature type="transmembrane region" description="Helical" evidence="9">
    <location>
        <begin position="341"/>
        <end position="360"/>
    </location>
</feature>
<evidence type="ECO:0000256" key="4">
    <source>
        <dbReference type="ARBA" id="ARBA00022448"/>
    </source>
</evidence>
<keyword evidence="8 9" id="KW-0472">Membrane</keyword>
<name>A0A5K3F0N9_MESCO</name>
<feature type="transmembrane region" description="Helical" evidence="9">
    <location>
        <begin position="247"/>
        <end position="270"/>
    </location>
</feature>
<comment type="catalytic activity">
    <reaction evidence="1 9">
        <text>riboflavin(in) = riboflavin(out)</text>
        <dbReference type="Rhea" id="RHEA:35015"/>
        <dbReference type="ChEBI" id="CHEBI:57986"/>
    </reaction>
</comment>
<keyword evidence="7 9" id="KW-1133">Transmembrane helix</keyword>
<dbReference type="GO" id="GO:0005886">
    <property type="term" value="C:plasma membrane"/>
    <property type="evidence" value="ECO:0007669"/>
    <property type="project" value="UniProtKB-SubCell"/>
</dbReference>
<comment type="similarity">
    <text evidence="3 9">Belongs to the riboflavin transporter family.</text>
</comment>
<dbReference type="AlphaFoldDB" id="A0A5K3F0N9"/>
<dbReference type="PANTHER" id="PTHR12929:SF10">
    <property type="entry name" value="RIBOFLAVIN TRANSPORTER"/>
    <property type="match status" value="1"/>
</dbReference>
<dbReference type="WBParaSite" id="MCU_004601-RA">
    <property type="protein sequence ID" value="MCU_004601-RA"/>
    <property type="gene ID" value="MCU_004601"/>
</dbReference>
<feature type="transmembrane region" description="Helical" evidence="9">
    <location>
        <begin position="474"/>
        <end position="497"/>
    </location>
</feature>
<keyword evidence="5 9" id="KW-1003">Cell membrane</keyword>
<evidence type="ECO:0000256" key="5">
    <source>
        <dbReference type="ARBA" id="ARBA00022475"/>
    </source>
</evidence>
<reference evidence="10" key="1">
    <citation type="submission" date="2019-11" db="UniProtKB">
        <authorList>
            <consortium name="WormBaseParasite"/>
        </authorList>
    </citation>
    <scope>IDENTIFICATION</scope>
</reference>
<evidence type="ECO:0000256" key="2">
    <source>
        <dbReference type="ARBA" id="ARBA00004651"/>
    </source>
</evidence>
<comment type="function">
    <text evidence="9">Plasma membrane transporter mediating the uptake by cells of the water soluble vitamin B2/riboflavin that plays a key role in biochemical oxidation-reduction reactions of the carbohydrate, lipid, and amino acid metabolism.</text>
</comment>
<evidence type="ECO:0000256" key="3">
    <source>
        <dbReference type="ARBA" id="ARBA00006366"/>
    </source>
</evidence>
<evidence type="ECO:0000256" key="9">
    <source>
        <dbReference type="RuleBase" id="RU368035"/>
    </source>
</evidence>
<accession>A0A5K3F0N9</accession>
<comment type="subcellular location">
    <subcellularLocation>
        <location evidence="2 9">Cell membrane</location>
        <topology evidence="2 9">Multi-pass membrane protein</topology>
    </subcellularLocation>
</comment>
<proteinExistence type="inferred from homology"/>
<protein>
    <recommendedName>
        <fullName evidence="9">Riboflavin transporter</fullName>
    </recommendedName>
</protein>
<evidence type="ECO:0000256" key="8">
    <source>
        <dbReference type="ARBA" id="ARBA00023136"/>
    </source>
</evidence>
<evidence type="ECO:0000313" key="10">
    <source>
        <dbReference type="WBParaSite" id="MCU_004601-RA"/>
    </source>
</evidence>
<dbReference type="GO" id="GO:0032217">
    <property type="term" value="F:riboflavin transmembrane transporter activity"/>
    <property type="evidence" value="ECO:0007669"/>
    <property type="project" value="UniProtKB-UniRule"/>
</dbReference>
<feature type="transmembrane region" description="Helical" evidence="9">
    <location>
        <begin position="31"/>
        <end position="50"/>
    </location>
</feature>
<evidence type="ECO:0000256" key="1">
    <source>
        <dbReference type="ARBA" id="ARBA00000215"/>
    </source>
</evidence>
<feature type="transmembrane region" description="Helical" evidence="9">
    <location>
        <begin position="518"/>
        <end position="540"/>
    </location>
</feature>
<feature type="transmembrane region" description="Helical" evidence="9">
    <location>
        <begin position="380"/>
        <end position="400"/>
    </location>
</feature>
<feature type="transmembrane region" description="Helical" evidence="9">
    <location>
        <begin position="445"/>
        <end position="468"/>
    </location>
</feature>
<evidence type="ECO:0000256" key="6">
    <source>
        <dbReference type="ARBA" id="ARBA00022692"/>
    </source>
</evidence>
<organism evidence="10">
    <name type="scientific">Mesocestoides corti</name>
    <name type="common">Flatworm</name>
    <dbReference type="NCBI Taxonomy" id="53468"/>
    <lineage>
        <taxon>Eukaryota</taxon>
        <taxon>Metazoa</taxon>
        <taxon>Spiralia</taxon>
        <taxon>Lophotrochozoa</taxon>
        <taxon>Platyhelminthes</taxon>
        <taxon>Cestoda</taxon>
        <taxon>Eucestoda</taxon>
        <taxon>Cyclophyllidea</taxon>
        <taxon>Mesocestoididae</taxon>
        <taxon>Mesocestoides</taxon>
    </lineage>
</organism>
<evidence type="ECO:0000256" key="7">
    <source>
        <dbReference type="ARBA" id="ARBA00022989"/>
    </source>
</evidence>
<keyword evidence="6 9" id="KW-0812">Transmembrane</keyword>
<dbReference type="InterPro" id="IPR009357">
    <property type="entry name" value="Riboflavin_transptr"/>
</dbReference>
<sequence length="550" mass="58443">MSSAPGLDDFESTDVPTAVEAGDDQVANISFSWWIAILLVVFGISSWVAINGLWMELPLLVNVLPEGWNLPAYLAIIIQLANIGPLLYVLVTRIGRAFGRGHSESWLMRLVQPPERLANYTILIVGLVASLLLTQFWDAVVIMPGLPPNAVMDGGTYNALHGHSLGLFILTFALGMIDCMSSVTFLAYLANMPAVYAGALLFGETASGLLPSLFALAQGAYTEPTCIPTPTGNGTLGFVPEYSGPHFSVSTFMGLIAGTTVLSLLAFTLLDCLPTGLGRSVTLAYQKHHSLPTNNQEEEDEVSKKASKMAPTVGSATGDETTLNEVSIIAGKPPTANPESLFWIFFLLTGYSSCLTNGLLPSLQSFSTAAYSTLTYHLAVTLSGLTAPIVALILTTAYGYEQLGLCIRSIFCRGSRKSLMNQDSQSTNGEQHTVSAMASVQGNRLAVILVVISFIASIPSGYIVYLAASSPAPPALGGAGPVFAVLAWILMTAAFNVQRTWITLHLVKFGSQRNLRTLGVANQVGSATGALVSFLLTAMFRVFESKAPCV</sequence>
<dbReference type="Pfam" id="PF06237">
    <property type="entry name" value="SLC52_ribofla_tr"/>
    <property type="match status" value="2"/>
</dbReference>
<dbReference type="PANTHER" id="PTHR12929">
    <property type="entry name" value="SOLUTE CARRIER FAMILY 52"/>
    <property type="match status" value="1"/>
</dbReference>
<feature type="transmembrane region" description="Helical" evidence="9">
    <location>
        <begin position="70"/>
        <end position="91"/>
    </location>
</feature>
<keyword evidence="4 9" id="KW-0813">Transport</keyword>